<feature type="region of interest" description="Disordered" evidence="1">
    <location>
        <begin position="1"/>
        <end position="31"/>
    </location>
</feature>
<comment type="caution">
    <text evidence="2">The sequence shown here is derived from an EMBL/GenBank/DDBJ whole genome shotgun (WGS) entry which is preliminary data.</text>
</comment>
<evidence type="ECO:0000256" key="1">
    <source>
        <dbReference type="SAM" id="MobiDB-lite"/>
    </source>
</evidence>
<dbReference type="Proteomes" id="UP000038009">
    <property type="component" value="Unassembled WGS sequence"/>
</dbReference>
<dbReference type="EMBL" id="LJSK01000162">
    <property type="protein sequence ID" value="KPI85849.1"/>
    <property type="molecule type" value="Genomic_DNA"/>
</dbReference>
<keyword evidence="3" id="KW-1185">Reference proteome</keyword>
<organism evidence="2 3">
    <name type="scientific">Leptomonas seymouri</name>
    <dbReference type="NCBI Taxonomy" id="5684"/>
    <lineage>
        <taxon>Eukaryota</taxon>
        <taxon>Discoba</taxon>
        <taxon>Euglenozoa</taxon>
        <taxon>Kinetoplastea</taxon>
        <taxon>Metakinetoplastina</taxon>
        <taxon>Trypanosomatida</taxon>
        <taxon>Trypanosomatidae</taxon>
        <taxon>Leishmaniinae</taxon>
        <taxon>Leptomonas</taxon>
    </lineage>
</organism>
<feature type="region of interest" description="Disordered" evidence="1">
    <location>
        <begin position="113"/>
        <end position="132"/>
    </location>
</feature>
<name>A0A0N0P4Y9_LEPSE</name>
<dbReference type="VEuPathDB" id="TriTrypDB:Lsey_0162_0170"/>
<accession>A0A0N0P4Y9</accession>
<reference evidence="2 3" key="1">
    <citation type="journal article" date="2015" name="PLoS Pathog.">
        <title>Leptomonas seymouri: Adaptations to the Dixenous Life Cycle Analyzed by Genome Sequencing, Transcriptome Profiling and Co-infection with Leishmania donovani.</title>
        <authorList>
            <person name="Kraeva N."/>
            <person name="Butenko A."/>
            <person name="Hlavacova J."/>
            <person name="Kostygov A."/>
            <person name="Myskova J."/>
            <person name="Grybchuk D."/>
            <person name="Lestinova T."/>
            <person name="Votypka J."/>
            <person name="Volf P."/>
            <person name="Opperdoes F."/>
            <person name="Flegontov P."/>
            <person name="Lukes J."/>
            <person name="Yurchenko V."/>
        </authorList>
    </citation>
    <scope>NUCLEOTIDE SEQUENCE [LARGE SCALE GENOMIC DNA]</scope>
    <source>
        <strain evidence="2 3">ATCC 30220</strain>
    </source>
</reference>
<evidence type="ECO:0000313" key="3">
    <source>
        <dbReference type="Proteomes" id="UP000038009"/>
    </source>
</evidence>
<proteinExistence type="predicted"/>
<dbReference type="AlphaFoldDB" id="A0A0N0P4Y9"/>
<evidence type="ECO:0000313" key="2">
    <source>
        <dbReference type="EMBL" id="KPI85849.1"/>
    </source>
</evidence>
<sequence>MAHAASQPFTALTAATGGPCPPFPPKRRTTSAEDNDALAALTGEVKGFSEAHQRLCVRRAGRITSDCRRPMIGGAQSILNDSDRDVAQPIPWLTVNTLEYVLRQCVRNLLSSSDNGGTPPITAPSLLPSRGSIPRRRSLARVAPQTPGSPGILLPRRCGRTYF</sequence>
<protein>
    <submittedName>
        <fullName evidence="2">Uncharacterized protein</fullName>
    </submittedName>
</protein>
<gene>
    <name evidence="2" type="ORF">ABL78_5103</name>
</gene>